<dbReference type="SUPFAM" id="SSF54001">
    <property type="entry name" value="Cysteine proteinases"/>
    <property type="match status" value="1"/>
</dbReference>
<dbReference type="Gene3D" id="1.10.3670.10">
    <property type="entry name" value="Putative xylanase like domain"/>
    <property type="match status" value="1"/>
</dbReference>
<dbReference type="EMBL" id="LR134424">
    <property type="protein sequence ID" value="VEH85490.1"/>
    <property type="molecule type" value="Genomic_DNA"/>
</dbReference>
<dbReference type="AlphaFoldDB" id="A0A0W0R681"/>
<reference evidence="2 4" key="1">
    <citation type="submission" date="2015-11" db="EMBL/GenBank/DDBJ databases">
        <title>Identification of large and diverse effector repertoires of 38 Legionella species.</title>
        <authorList>
            <person name="Burstein D."/>
            <person name="Amaro F."/>
            <person name="Zusman T."/>
            <person name="Lifshitz Z."/>
            <person name="Cohen O."/>
            <person name="Gilbert J.A."/>
            <person name="Pupko T."/>
            <person name="Shuman H.A."/>
            <person name="Segal G."/>
        </authorList>
    </citation>
    <scope>NUCLEOTIDE SEQUENCE [LARGE SCALE GENOMIC DNA]</scope>
    <source>
        <strain evidence="2 4">1762-AUS-E</strain>
    </source>
</reference>
<accession>A0A0W0R681</accession>
<dbReference type="EMBL" id="LNKA01000001">
    <property type="protein sequence ID" value="KTC66583.1"/>
    <property type="molecule type" value="Genomic_DNA"/>
</dbReference>
<geneLocation type="plasmid" evidence="3 5">
    <name>15</name>
</geneLocation>
<feature type="chain" id="PRO_5036002980" evidence="1">
    <location>
        <begin position="25"/>
        <end position="322"/>
    </location>
</feature>
<evidence type="ECO:0000256" key="1">
    <source>
        <dbReference type="SAM" id="SignalP"/>
    </source>
</evidence>
<dbReference type="RefSeq" id="WP_058462245.1">
    <property type="nucleotide sequence ID" value="NZ_CAAAHS010000010.1"/>
</dbReference>
<dbReference type="Gene3D" id="2.30.260.10">
    <property type="entry name" value="putative xylanase like domain"/>
    <property type="match status" value="1"/>
</dbReference>
<dbReference type="Pfam" id="PF07313">
    <property type="entry name" value="AmiA-like"/>
    <property type="match status" value="1"/>
</dbReference>
<evidence type="ECO:0000313" key="5">
    <source>
        <dbReference type="Proteomes" id="UP000281170"/>
    </source>
</evidence>
<dbReference type="KEGG" id="ladl:NCTC12735_01124"/>
<organism evidence="2 4">
    <name type="scientific">Legionella adelaidensis</name>
    <dbReference type="NCBI Taxonomy" id="45056"/>
    <lineage>
        <taxon>Bacteria</taxon>
        <taxon>Pseudomonadati</taxon>
        <taxon>Pseudomonadota</taxon>
        <taxon>Gammaproteobacteria</taxon>
        <taxon>Legionellales</taxon>
        <taxon>Legionellaceae</taxon>
        <taxon>Legionella</taxon>
    </lineage>
</organism>
<dbReference type="Proteomes" id="UP000054859">
    <property type="component" value="Unassembled WGS sequence"/>
</dbReference>
<keyword evidence="1" id="KW-0732">Signal</keyword>
<name>A0A0W0R681_9GAMM</name>
<keyword evidence="4" id="KW-1185">Reference proteome</keyword>
<sequence>MKKFLFNFAFIALFLISLNFSVFASKNMEQEADKTIIPLYRMLENKSPLPMNRRLEFISEQFLNKPYLLGALGEGTNGDFDQFPLYRVDSFDCETYVDTVLALALAKDLSSFKSYIRKIRYQDGVVSYTSRNHFTSIDWNLNNQHFGYLEDITNDITLDKKPVAEIATALIEKPNWYQHLPIDNVRLLKNDPNLQKLKWAELKYKGSKLSNQISHIPYLPLNKLFDSKEKANNALFKQIPNGAIIEIVRPNWQLRDKIGTNLNVSHMGFAFWINGVLVFRQASSNFSKTIDVSLIDYLREALKSPTIKGINIQIVKPQEPTK</sequence>
<dbReference type="InterPro" id="IPR038765">
    <property type="entry name" value="Papain-like_cys_pep_sf"/>
</dbReference>
<dbReference type="PATRIC" id="fig|45056.6.peg.1283"/>
<gene>
    <name evidence="2" type="ORF">Lade_1241</name>
    <name evidence="3" type="ORF">NCTC12735_01124</name>
</gene>
<dbReference type="Proteomes" id="UP000281170">
    <property type="component" value="Plasmid 15"/>
</dbReference>
<evidence type="ECO:0000313" key="4">
    <source>
        <dbReference type="Proteomes" id="UP000054859"/>
    </source>
</evidence>
<feature type="signal peptide" evidence="1">
    <location>
        <begin position="1"/>
        <end position="24"/>
    </location>
</feature>
<protein>
    <submittedName>
        <fullName evidence="3">Protein of uncharacterized function (DUF1460)</fullName>
    </submittedName>
</protein>
<dbReference type="OrthoDB" id="8740273at2"/>
<evidence type="ECO:0000313" key="2">
    <source>
        <dbReference type="EMBL" id="KTC66583.1"/>
    </source>
</evidence>
<evidence type="ECO:0000313" key="3">
    <source>
        <dbReference type="EMBL" id="VEH85490.1"/>
    </source>
</evidence>
<dbReference type="Gene3D" id="1.10.287.520">
    <property type="entry name" value="Helix hairpin bin"/>
    <property type="match status" value="1"/>
</dbReference>
<proteinExistence type="predicted"/>
<dbReference type="STRING" id="45056.Lade_1241"/>
<dbReference type="InterPro" id="IPR010846">
    <property type="entry name" value="AmiA-like"/>
</dbReference>
<reference evidence="3 5" key="2">
    <citation type="submission" date="2018-12" db="EMBL/GenBank/DDBJ databases">
        <authorList>
            <consortium name="Pathogen Informatics"/>
        </authorList>
    </citation>
    <scope>NUCLEOTIDE SEQUENCE [LARGE SCALE GENOMIC DNA]</scope>
    <source>
        <strain evidence="3 5">NCTC12735</strain>
        <plasmid evidence="5">15</plasmid>
    </source>
</reference>
<keyword evidence="3" id="KW-0614">Plasmid</keyword>